<dbReference type="InterPro" id="IPR039421">
    <property type="entry name" value="Type_1_exporter"/>
</dbReference>
<feature type="transmembrane region" description="Helical" evidence="5">
    <location>
        <begin position="133"/>
        <end position="152"/>
    </location>
</feature>
<evidence type="ECO:0000256" key="4">
    <source>
        <dbReference type="ARBA" id="ARBA00023136"/>
    </source>
</evidence>
<dbReference type="PROSITE" id="PS50929">
    <property type="entry name" value="ABC_TM1F"/>
    <property type="match status" value="1"/>
</dbReference>
<feature type="domain" description="ABC transmembrane type-1" evidence="6">
    <location>
        <begin position="19"/>
        <end position="258"/>
    </location>
</feature>
<dbReference type="PANTHER" id="PTHR43394:SF1">
    <property type="entry name" value="ATP-BINDING CASSETTE SUB-FAMILY B MEMBER 10, MITOCHONDRIAL"/>
    <property type="match status" value="1"/>
</dbReference>
<feature type="transmembrane region" description="Helical" evidence="5">
    <location>
        <begin position="240"/>
        <end position="257"/>
    </location>
</feature>
<dbReference type="AlphaFoldDB" id="X0TSV1"/>
<dbReference type="CDD" id="cd18542">
    <property type="entry name" value="ABC_6TM_YknU_like"/>
    <property type="match status" value="1"/>
</dbReference>
<evidence type="ECO:0000256" key="3">
    <source>
        <dbReference type="ARBA" id="ARBA00022989"/>
    </source>
</evidence>
<dbReference type="PANTHER" id="PTHR43394">
    <property type="entry name" value="ATP-DEPENDENT PERMEASE MDL1, MITOCHONDRIAL"/>
    <property type="match status" value="1"/>
</dbReference>
<gene>
    <name evidence="7" type="ORF">S01H1_13847</name>
</gene>
<dbReference type="SUPFAM" id="SSF90123">
    <property type="entry name" value="ABC transporter transmembrane region"/>
    <property type="match status" value="1"/>
</dbReference>
<protein>
    <recommendedName>
        <fullName evidence="6">ABC transmembrane type-1 domain-containing protein</fullName>
    </recommendedName>
</protein>
<evidence type="ECO:0000256" key="1">
    <source>
        <dbReference type="ARBA" id="ARBA00004141"/>
    </source>
</evidence>
<name>X0TSV1_9ZZZZ</name>
<dbReference type="InterPro" id="IPR036640">
    <property type="entry name" value="ABC1_TM_sf"/>
</dbReference>
<organism evidence="7">
    <name type="scientific">marine sediment metagenome</name>
    <dbReference type="NCBI Taxonomy" id="412755"/>
    <lineage>
        <taxon>unclassified sequences</taxon>
        <taxon>metagenomes</taxon>
        <taxon>ecological metagenomes</taxon>
    </lineage>
</organism>
<dbReference type="InterPro" id="IPR011527">
    <property type="entry name" value="ABC1_TM_dom"/>
</dbReference>
<evidence type="ECO:0000313" key="7">
    <source>
        <dbReference type="EMBL" id="GAF79220.1"/>
    </source>
</evidence>
<keyword evidence="4 5" id="KW-0472">Membrane</keyword>
<dbReference type="GO" id="GO:0016020">
    <property type="term" value="C:membrane"/>
    <property type="evidence" value="ECO:0007669"/>
    <property type="project" value="UniProtKB-SubCell"/>
</dbReference>
<comment type="caution">
    <text evidence="7">The sequence shown here is derived from an EMBL/GenBank/DDBJ whole genome shotgun (WGS) entry which is preliminary data.</text>
</comment>
<keyword evidence="2 5" id="KW-0812">Transmembrane</keyword>
<dbReference type="GO" id="GO:0005524">
    <property type="term" value="F:ATP binding"/>
    <property type="evidence" value="ECO:0007669"/>
    <property type="project" value="InterPro"/>
</dbReference>
<evidence type="ECO:0000259" key="6">
    <source>
        <dbReference type="PROSITE" id="PS50929"/>
    </source>
</evidence>
<proteinExistence type="predicted"/>
<evidence type="ECO:0000256" key="2">
    <source>
        <dbReference type="ARBA" id="ARBA00022692"/>
    </source>
</evidence>
<feature type="non-terminal residue" evidence="7">
    <location>
        <position position="258"/>
    </location>
</feature>
<sequence length="258" mass="29007">MKVLLRVFSYMRRYRPSVVVACVCMLGIAGVRLIRPQLIRTVVDVGIGENQPDVLAQSAGLLLALTAAQGLLRFGERYLSEKVSQGIAYTMRNQVYRKLQSLSFSYHDRTQTGQLLSRATSDVERLRRATGRAILGLVASIVLLVGSGIMIFRMNVMLAALSMLLMPVIFQTVRRYMQRIHPMWHARRDQVAVLTSRLEQNLRGVSVVRGFAQEPAEIDRFGRQNDTIYRTSMTVARASALTWPFVFLLVSASSVMVL</sequence>
<feature type="transmembrane region" description="Helical" evidence="5">
    <location>
        <begin position="54"/>
        <end position="72"/>
    </location>
</feature>
<feature type="transmembrane region" description="Helical" evidence="5">
    <location>
        <begin position="16"/>
        <end position="34"/>
    </location>
</feature>
<comment type="subcellular location">
    <subcellularLocation>
        <location evidence="1">Membrane</location>
        <topology evidence="1">Multi-pass membrane protein</topology>
    </subcellularLocation>
</comment>
<accession>X0TSV1</accession>
<reference evidence="7" key="1">
    <citation type="journal article" date="2014" name="Front. Microbiol.">
        <title>High frequency of phylogenetically diverse reductive dehalogenase-homologous genes in deep subseafloor sedimentary metagenomes.</title>
        <authorList>
            <person name="Kawai M."/>
            <person name="Futagami T."/>
            <person name="Toyoda A."/>
            <person name="Takaki Y."/>
            <person name="Nishi S."/>
            <person name="Hori S."/>
            <person name="Arai W."/>
            <person name="Tsubouchi T."/>
            <person name="Morono Y."/>
            <person name="Uchiyama I."/>
            <person name="Ito T."/>
            <person name="Fujiyama A."/>
            <person name="Inagaki F."/>
            <person name="Takami H."/>
        </authorList>
    </citation>
    <scope>NUCLEOTIDE SEQUENCE</scope>
    <source>
        <strain evidence="7">Expedition CK06-06</strain>
    </source>
</reference>
<evidence type="ECO:0000256" key="5">
    <source>
        <dbReference type="SAM" id="Phobius"/>
    </source>
</evidence>
<dbReference type="EMBL" id="BARS01007164">
    <property type="protein sequence ID" value="GAF79220.1"/>
    <property type="molecule type" value="Genomic_DNA"/>
</dbReference>
<feature type="transmembrane region" description="Helical" evidence="5">
    <location>
        <begin position="158"/>
        <end position="177"/>
    </location>
</feature>
<keyword evidence="3 5" id="KW-1133">Transmembrane helix</keyword>
<dbReference type="Pfam" id="PF00664">
    <property type="entry name" value="ABC_membrane"/>
    <property type="match status" value="1"/>
</dbReference>
<dbReference type="GO" id="GO:0015421">
    <property type="term" value="F:ABC-type oligopeptide transporter activity"/>
    <property type="evidence" value="ECO:0007669"/>
    <property type="project" value="TreeGrafter"/>
</dbReference>
<dbReference type="Gene3D" id="1.20.1560.10">
    <property type="entry name" value="ABC transporter type 1, transmembrane domain"/>
    <property type="match status" value="1"/>
</dbReference>